<feature type="signal peptide" evidence="1">
    <location>
        <begin position="1"/>
        <end position="29"/>
    </location>
</feature>
<sequence>MNLPAKIASVALAAATGAVSVPVASPALAAEGDIQVRNVGTGLCLTLGHDPHRRELGLVARSWHCQSRDVKTHTWRRIARSQLANVGTIGSKYGTLCLGPLKGSAVLMRRCGSDRRQRLTFTVVDQQRISRENFLVIKWKGRSGDMCLRTNFRQEVFAERCQPGNRDAQWRLVNWDWS</sequence>
<reference evidence="2 3" key="1">
    <citation type="submission" date="2019-01" db="EMBL/GenBank/DDBJ databases">
        <title>Sequencing the genomes of 1000 actinobacteria strains.</title>
        <authorList>
            <person name="Klenk H.-P."/>
        </authorList>
    </citation>
    <scope>NUCLEOTIDE SEQUENCE [LARGE SCALE GENOMIC DNA]</scope>
    <source>
        <strain evidence="2 3">DSM 43925</strain>
    </source>
</reference>
<protein>
    <submittedName>
        <fullName evidence="2">Uncharacterized protein</fullName>
    </submittedName>
</protein>
<gene>
    <name evidence="2" type="ORF">EDD27_10150</name>
</gene>
<keyword evidence="3" id="KW-1185">Reference proteome</keyword>
<dbReference type="SUPFAM" id="SSF50370">
    <property type="entry name" value="Ricin B-like lectins"/>
    <property type="match status" value="1"/>
</dbReference>
<dbReference type="PROSITE" id="PS50231">
    <property type="entry name" value="RICIN_B_LECTIN"/>
    <property type="match status" value="1"/>
</dbReference>
<keyword evidence="1" id="KW-0732">Signal</keyword>
<dbReference type="Proteomes" id="UP000284824">
    <property type="component" value="Unassembled WGS sequence"/>
</dbReference>
<organism evidence="2 3">
    <name type="scientific">Nonomuraea polychroma</name>
    <dbReference type="NCBI Taxonomy" id="46176"/>
    <lineage>
        <taxon>Bacteria</taxon>
        <taxon>Bacillati</taxon>
        <taxon>Actinomycetota</taxon>
        <taxon>Actinomycetes</taxon>
        <taxon>Streptosporangiales</taxon>
        <taxon>Streptosporangiaceae</taxon>
        <taxon>Nonomuraea</taxon>
    </lineage>
</organism>
<evidence type="ECO:0000313" key="3">
    <source>
        <dbReference type="Proteomes" id="UP000284824"/>
    </source>
</evidence>
<dbReference type="AlphaFoldDB" id="A0A438MN61"/>
<accession>A0A438MN61</accession>
<evidence type="ECO:0000313" key="2">
    <source>
        <dbReference type="EMBL" id="RVX47227.1"/>
    </source>
</evidence>
<name>A0A438MN61_9ACTN</name>
<proteinExistence type="predicted"/>
<dbReference type="InterPro" id="IPR035992">
    <property type="entry name" value="Ricin_B-like_lectins"/>
</dbReference>
<dbReference type="EMBL" id="SAUN01000001">
    <property type="protein sequence ID" value="RVX47227.1"/>
    <property type="molecule type" value="Genomic_DNA"/>
</dbReference>
<comment type="caution">
    <text evidence="2">The sequence shown here is derived from an EMBL/GenBank/DDBJ whole genome shotgun (WGS) entry which is preliminary data.</text>
</comment>
<feature type="chain" id="PRO_5019386076" evidence="1">
    <location>
        <begin position="30"/>
        <end position="178"/>
    </location>
</feature>
<evidence type="ECO:0000256" key="1">
    <source>
        <dbReference type="SAM" id="SignalP"/>
    </source>
</evidence>
<dbReference type="RefSeq" id="WP_127939692.1">
    <property type="nucleotide sequence ID" value="NZ_SAUN01000001.1"/>
</dbReference>